<evidence type="ECO:0000313" key="4">
    <source>
        <dbReference type="Proteomes" id="UP001152797"/>
    </source>
</evidence>
<name>A0A9P1GDR8_9DINO</name>
<keyword evidence="1" id="KW-0732">Signal</keyword>
<evidence type="ECO:0000313" key="2">
    <source>
        <dbReference type="EMBL" id="CAI4007017.1"/>
    </source>
</evidence>
<dbReference type="EMBL" id="CAMXCT030003948">
    <property type="protein sequence ID" value="CAL4794329.1"/>
    <property type="molecule type" value="Genomic_DNA"/>
</dbReference>
<dbReference type="AlphaFoldDB" id="A0A9P1GDR8"/>
<dbReference type="EMBL" id="CAMXCT010003948">
    <property type="protein sequence ID" value="CAI4007017.1"/>
    <property type="molecule type" value="Genomic_DNA"/>
</dbReference>
<organism evidence="2">
    <name type="scientific">Cladocopium goreaui</name>
    <dbReference type="NCBI Taxonomy" id="2562237"/>
    <lineage>
        <taxon>Eukaryota</taxon>
        <taxon>Sar</taxon>
        <taxon>Alveolata</taxon>
        <taxon>Dinophyceae</taxon>
        <taxon>Suessiales</taxon>
        <taxon>Symbiodiniaceae</taxon>
        <taxon>Cladocopium</taxon>
    </lineage>
</organism>
<reference evidence="3" key="2">
    <citation type="submission" date="2024-04" db="EMBL/GenBank/DDBJ databases">
        <authorList>
            <person name="Chen Y."/>
            <person name="Shah S."/>
            <person name="Dougan E. K."/>
            <person name="Thang M."/>
            <person name="Chan C."/>
        </authorList>
    </citation>
    <scope>NUCLEOTIDE SEQUENCE [LARGE SCALE GENOMIC DNA]</scope>
</reference>
<proteinExistence type="predicted"/>
<gene>
    <name evidence="2" type="ORF">C1SCF055_LOCUS32605</name>
</gene>
<evidence type="ECO:0000313" key="3">
    <source>
        <dbReference type="EMBL" id="CAL1160392.1"/>
    </source>
</evidence>
<comment type="caution">
    <text evidence="2">The sequence shown here is derived from an EMBL/GenBank/DDBJ whole genome shotgun (WGS) entry which is preliminary data.</text>
</comment>
<dbReference type="EMBL" id="CAMXCT020003948">
    <property type="protein sequence ID" value="CAL1160392.1"/>
    <property type="molecule type" value="Genomic_DNA"/>
</dbReference>
<sequence>MSFTHGTVIKCLVCLVLSGHLGVANSGGNKSFGGSGHRGYEWEEVEDQLKFVKPEDLRRGICNPREALQKLLEEVPTLAKRFSIANAVSKFQKLAPEGVGWKDIEDFLSWWKD</sequence>
<keyword evidence="4" id="KW-1185">Reference proteome</keyword>
<dbReference type="Proteomes" id="UP001152797">
    <property type="component" value="Unassembled WGS sequence"/>
</dbReference>
<reference evidence="2" key="1">
    <citation type="submission" date="2022-10" db="EMBL/GenBank/DDBJ databases">
        <authorList>
            <person name="Chen Y."/>
            <person name="Dougan E. K."/>
            <person name="Chan C."/>
            <person name="Rhodes N."/>
            <person name="Thang M."/>
        </authorList>
    </citation>
    <scope>NUCLEOTIDE SEQUENCE</scope>
</reference>
<feature type="chain" id="PRO_5043272683" evidence="1">
    <location>
        <begin position="27"/>
        <end position="113"/>
    </location>
</feature>
<protein>
    <submittedName>
        <fullName evidence="2">Uncharacterized protein</fullName>
    </submittedName>
</protein>
<evidence type="ECO:0000256" key="1">
    <source>
        <dbReference type="SAM" id="SignalP"/>
    </source>
</evidence>
<feature type="signal peptide" evidence="1">
    <location>
        <begin position="1"/>
        <end position="26"/>
    </location>
</feature>
<accession>A0A9P1GDR8</accession>